<sequence>MAKSSQAVILLASALCFLSLLSLAQSEENLFVSGKVYCDTCRVAFETQLSKYIPGAKIRLQCRDRDAGQPTYSLDGATDTTGTYKLPITGEHVDEICEVILLQSPLADCNEIAVGRDRARILVSANNGITDPIRYANSLGFSSKVPVAGCDEVLRAMGLVRQELMA</sequence>
<evidence type="ECO:0000256" key="3">
    <source>
        <dbReference type="SAM" id="SignalP"/>
    </source>
</evidence>
<keyword evidence="5" id="KW-1185">Reference proteome</keyword>
<dbReference type="AlphaFoldDB" id="A0A7J7P9F9"/>
<organism evidence="4 5">
    <name type="scientific">Kingdonia uniflora</name>
    <dbReference type="NCBI Taxonomy" id="39325"/>
    <lineage>
        <taxon>Eukaryota</taxon>
        <taxon>Viridiplantae</taxon>
        <taxon>Streptophyta</taxon>
        <taxon>Embryophyta</taxon>
        <taxon>Tracheophyta</taxon>
        <taxon>Spermatophyta</taxon>
        <taxon>Magnoliopsida</taxon>
        <taxon>Ranunculales</taxon>
        <taxon>Circaeasteraceae</taxon>
        <taxon>Kingdonia</taxon>
    </lineage>
</organism>
<comment type="caution">
    <text evidence="4">The sequence shown here is derived from an EMBL/GenBank/DDBJ whole genome shotgun (WGS) entry which is preliminary data.</text>
</comment>
<feature type="signal peptide" evidence="3">
    <location>
        <begin position="1"/>
        <end position="26"/>
    </location>
</feature>
<name>A0A7J7P9F9_9MAGN</name>
<evidence type="ECO:0000313" key="5">
    <source>
        <dbReference type="Proteomes" id="UP000541444"/>
    </source>
</evidence>
<feature type="chain" id="PRO_5029856862" evidence="3">
    <location>
        <begin position="27"/>
        <end position="166"/>
    </location>
</feature>
<dbReference type="OrthoDB" id="1888725at2759"/>
<comment type="similarity">
    <text evidence="1">Belongs to the Ole e I family.</text>
</comment>
<evidence type="ECO:0000256" key="2">
    <source>
        <dbReference type="ARBA" id="ARBA00023157"/>
    </source>
</evidence>
<reference evidence="4 5" key="1">
    <citation type="journal article" date="2020" name="IScience">
        <title>Genome Sequencing of the Endangered Kingdonia uniflora (Circaeasteraceae, Ranunculales) Reveals Potential Mechanisms of Evolutionary Specialization.</title>
        <authorList>
            <person name="Sun Y."/>
            <person name="Deng T."/>
            <person name="Zhang A."/>
            <person name="Moore M.J."/>
            <person name="Landis J.B."/>
            <person name="Lin N."/>
            <person name="Zhang H."/>
            <person name="Zhang X."/>
            <person name="Huang J."/>
            <person name="Zhang X."/>
            <person name="Sun H."/>
            <person name="Wang H."/>
        </authorList>
    </citation>
    <scope>NUCLEOTIDE SEQUENCE [LARGE SCALE GENOMIC DNA]</scope>
    <source>
        <strain evidence="4">TB1705</strain>
        <tissue evidence="4">Leaf</tissue>
    </source>
</reference>
<evidence type="ECO:0000313" key="4">
    <source>
        <dbReference type="EMBL" id="KAF6176071.1"/>
    </source>
</evidence>
<evidence type="ECO:0000256" key="1">
    <source>
        <dbReference type="ARBA" id="ARBA00010049"/>
    </source>
</evidence>
<keyword evidence="2" id="KW-1015">Disulfide bond</keyword>
<dbReference type="EMBL" id="JACGCM010000121">
    <property type="protein sequence ID" value="KAF6176071.1"/>
    <property type="molecule type" value="Genomic_DNA"/>
</dbReference>
<dbReference type="Proteomes" id="UP000541444">
    <property type="component" value="Unassembled WGS sequence"/>
</dbReference>
<proteinExistence type="inferred from homology"/>
<gene>
    <name evidence="4" type="ORF">GIB67_000165</name>
</gene>
<keyword evidence="3" id="KW-0732">Signal</keyword>
<dbReference type="InterPro" id="IPR006041">
    <property type="entry name" value="Pollen_Ole_e1_allergen"/>
</dbReference>
<dbReference type="PANTHER" id="PTHR31614:SF2">
    <property type="entry name" value="F28N24.16 PROTEIN"/>
    <property type="match status" value="1"/>
</dbReference>
<dbReference type="PANTHER" id="PTHR31614">
    <property type="entry name" value="PROTEIN DOWNSTREAM OF FLC-RELATED"/>
    <property type="match status" value="1"/>
</dbReference>
<accession>A0A7J7P9F9</accession>
<dbReference type="Pfam" id="PF01190">
    <property type="entry name" value="Pollen_Ole_e_1"/>
    <property type="match status" value="1"/>
</dbReference>
<protein>
    <submittedName>
        <fullName evidence="4">Uncharacterized protein</fullName>
    </submittedName>
</protein>